<dbReference type="RefSeq" id="WP_226371683.1">
    <property type="nucleotide sequence ID" value="NZ_JAGIKX010000047.1"/>
</dbReference>
<sequence length="138" mass="15716">MHVSDRIIYLFLFLVGLSLIGMILQSWRMILYPYLIVIGITILIGMWKSIIHVPKKICIPISVSIIYFILYGLLDTLSLDSIADKDYYIFGMTPTMALYLIAILPSAVIICLLYAITFTHGNMSNNTNENHELDEVIK</sequence>
<dbReference type="EMBL" id="JAGIKX010000047">
    <property type="protein sequence ID" value="MBP2259025.1"/>
    <property type="molecule type" value="Genomic_DNA"/>
</dbReference>
<comment type="caution">
    <text evidence="2">The sequence shown here is derived from an EMBL/GenBank/DDBJ whole genome shotgun (WGS) entry which is preliminary data.</text>
</comment>
<proteinExistence type="predicted"/>
<feature type="transmembrane region" description="Helical" evidence="1">
    <location>
        <begin position="30"/>
        <end position="50"/>
    </location>
</feature>
<keyword evidence="1" id="KW-0812">Transmembrane</keyword>
<gene>
    <name evidence="2" type="ORF">J2Z81_003013</name>
</gene>
<keyword evidence="1" id="KW-0472">Membrane</keyword>
<keyword evidence="1" id="KW-1133">Transmembrane helix</keyword>
<feature type="transmembrane region" description="Helical" evidence="1">
    <location>
        <begin position="57"/>
        <end position="74"/>
    </location>
</feature>
<organism evidence="2 3">
    <name type="scientific">Virgibacillus alimentarius</name>
    <dbReference type="NCBI Taxonomy" id="698769"/>
    <lineage>
        <taxon>Bacteria</taxon>
        <taxon>Bacillati</taxon>
        <taxon>Bacillota</taxon>
        <taxon>Bacilli</taxon>
        <taxon>Bacillales</taxon>
        <taxon>Bacillaceae</taxon>
        <taxon>Virgibacillus</taxon>
    </lineage>
</organism>
<name>A0ABS4SDE8_9BACI</name>
<reference evidence="2 3" key="1">
    <citation type="submission" date="2021-03" db="EMBL/GenBank/DDBJ databases">
        <title>Genomic Encyclopedia of Type Strains, Phase IV (KMG-IV): sequencing the most valuable type-strain genomes for metagenomic binning, comparative biology and taxonomic classification.</title>
        <authorList>
            <person name="Goeker M."/>
        </authorList>
    </citation>
    <scope>NUCLEOTIDE SEQUENCE [LARGE SCALE GENOMIC DNA]</scope>
    <source>
        <strain evidence="2 3">DSM 25790</strain>
    </source>
</reference>
<keyword evidence="3" id="KW-1185">Reference proteome</keyword>
<evidence type="ECO:0000256" key="1">
    <source>
        <dbReference type="SAM" id="Phobius"/>
    </source>
</evidence>
<feature type="transmembrane region" description="Helical" evidence="1">
    <location>
        <begin position="7"/>
        <end position="24"/>
    </location>
</feature>
<evidence type="ECO:0000313" key="2">
    <source>
        <dbReference type="EMBL" id="MBP2259025.1"/>
    </source>
</evidence>
<feature type="transmembrane region" description="Helical" evidence="1">
    <location>
        <begin position="94"/>
        <end position="116"/>
    </location>
</feature>
<evidence type="ECO:0000313" key="3">
    <source>
        <dbReference type="Proteomes" id="UP001519294"/>
    </source>
</evidence>
<protein>
    <submittedName>
        <fullName evidence="2">Uncharacterized protein</fullName>
    </submittedName>
</protein>
<accession>A0ABS4SDE8</accession>
<dbReference type="Proteomes" id="UP001519294">
    <property type="component" value="Unassembled WGS sequence"/>
</dbReference>